<dbReference type="AlphaFoldDB" id="K0SZB5"/>
<sequence length="416" mass="45318">LRAGAHSFLKKLVSVVKDIKAFAEVLRGARNVLTLGFLEESAFTCHLLRRSKKKVFGAKDDIAEALGDFADMDIDCTELDIDCIIDKLGSVFDFNVDLASFPPQLQIGDLSLSPDFDLLNAGLAELAGFQDDVTALFNSGVECNEYKTVEIEYTKLLRQVRDLVLNVEEGDILGLPDCPVDFSICSDIRFDGLDQFRSSIRPRLQRIQESLKNKRRLSNEMTRSPSTSSSPDCGGFCLAGGGIYPFGCNPNLGVEIVQYRCGSGGGCQYFGIDEVQEDDGQWCTFKSTQQPMTSSPSVSPSSSLTSTPSSSPTSTPSSSPTSTPSSSPTSNPSSSPTSTPSSTDQKWPVCPAILWHCYRVPIQDANDGPYWKPNSCARRDPDQQPDNPADRLSLLNSDKLSNNDPHSVSNHKFPTV</sequence>
<feature type="region of interest" description="Disordered" evidence="1">
    <location>
        <begin position="212"/>
        <end position="231"/>
    </location>
</feature>
<comment type="caution">
    <text evidence="2">The sequence shown here is derived from an EMBL/GenBank/DDBJ whole genome shotgun (WGS) entry which is preliminary data.</text>
</comment>
<feature type="compositionally biased region" description="Polar residues" evidence="1">
    <location>
        <begin position="405"/>
        <end position="416"/>
    </location>
</feature>
<reference evidence="2 3" key="1">
    <citation type="journal article" date="2012" name="Genome Biol.">
        <title>Genome and low-iron response of an oceanic diatom adapted to chronic iron limitation.</title>
        <authorList>
            <person name="Lommer M."/>
            <person name="Specht M."/>
            <person name="Roy A.S."/>
            <person name="Kraemer L."/>
            <person name="Andreson R."/>
            <person name="Gutowska M.A."/>
            <person name="Wolf J."/>
            <person name="Bergner S.V."/>
            <person name="Schilhabel M.B."/>
            <person name="Klostermeier U.C."/>
            <person name="Beiko R.G."/>
            <person name="Rosenstiel P."/>
            <person name="Hippler M."/>
            <person name="Laroche J."/>
        </authorList>
    </citation>
    <scope>NUCLEOTIDE SEQUENCE [LARGE SCALE GENOMIC DNA]</scope>
    <source>
        <strain evidence="2 3">CCMP1005</strain>
    </source>
</reference>
<feature type="compositionally biased region" description="Polar residues" evidence="1">
    <location>
        <begin position="219"/>
        <end position="231"/>
    </location>
</feature>
<feature type="region of interest" description="Disordered" evidence="1">
    <location>
        <begin position="286"/>
        <end position="345"/>
    </location>
</feature>
<evidence type="ECO:0000313" key="2">
    <source>
        <dbReference type="EMBL" id="EJK71678.1"/>
    </source>
</evidence>
<evidence type="ECO:0000313" key="3">
    <source>
        <dbReference type="Proteomes" id="UP000266841"/>
    </source>
</evidence>
<organism evidence="2 3">
    <name type="scientific">Thalassiosira oceanica</name>
    <name type="common">Marine diatom</name>
    <dbReference type="NCBI Taxonomy" id="159749"/>
    <lineage>
        <taxon>Eukaryota</taxon>
        <taxon>Sar</taxon>
        <taxon>Stramenopiles</taxon>
        <taxon>Ochrophyta</taxon>
        <taxon>Bacillariophyta</taxon>
        <taxon>Coscinodiscophyceae</taxon>
        <taxon>Thalassiosirophycidae</taxon>
        <taxon>Thalassiosirales</taxon>
        <taxon>Thalassiosiraceae</taxon>
        <taxon>Thalassiosira</taxon>
    </lineage>
</organism>
<evidence type="ECO:0000256" key="1">
    <source>
        <dbReference type="SAM" id="MobiDB-lite"/>
    </source>
</evidence>
<name>K0SZB5_THAOC</name>
<dbReference type="Proteomes" id="UP000266841">
    <property type="component" value="Unassembled WGS sequence"/>
</dbReference>
<accession>K0SZB5</accession>
<protein>
    <submittedName>
        <fullName evidence="2">Uncharacterized protein</fullName>
    </submittedName>
</protein>
<feature type="non-terminal residue" evidence="2">
    <location>
        <position position="1"/>
    </location>
</feature>
<feature type="compositionally biased region" description="Low complexity" evidence="1">
    <location>
        <begin position="390"/>
        <end position="404"/>
    </location>
</feature>
<feature type="region of interest" description="Disordered" evidence="1">
    <location>
        <begin position="371"/>
        <end position="416"/>
    </location>
</feature>
<proteinExistence type="predicted"/>
<dbReference type="EMBL" id="AGNL01006932">
    <property type="protein sequence ID" value="EJK71678.1"/>
    <property type="molecule type" value="Genomic_DNA"/>
</dbReference>
<feature type="compositionally biased region" description="Low complexity" evidence="1">
    <location>
        <begin position="293"/>
        <end position="343"/>
    </location>
</feature>
<gene>
    <name evidence="2" type="ORF">THAOC_06859</name>
</gene>
<keyword evidence="3" id="KW-1185">Reference proteome</keyword>